<evidence type="ECO:0000259" key="11">
    <source>
        <dbReference type="Pfam" id="PF13609"/>
    </source>
</evidence>
<keyword evidence="7" id="KW-0406">Ion transport</keyword>
<comment type="subcellular location">
    <subcellularLocation>
        <location evidence="1">Membrane</location>
        <topology evidence="1">Multi-pass membrane protein</topology>
    </subcellularLocation>
</comment>
<dbReference type="InterPro" id="IPR023614">
    <property type="entry name" value="Porin_dom_sf"/>
</dbReference>
<organism evidence="12">
    <name type="scientific">mine drainage metagenome</name>
    <dbReference type="NCBI Taxonomy" id="410659"/>
    <lineage>
        <taxon>unclassified sequences</taxon>
        <taxon>metagenomes</taxon>
        <taxon>ecological metagenomes</taxon>
    </lineage>
</organism>
<dbReference type="GO" id="GO:0006811">
    <property type="term" value="P:monoatomic ion transport"/>
    <property type="evidence" value="ECO:0007669"/>
    <property type="project" value="UniProtKB-KW"/>
</dbReference>
<dbReference type="Gene3D" id="2.40.160.10">
    <property type="entry name" value="Porin"/>
    <property type="match status" value="1"/>
</dbReference>
<comment type="caution">
    <text evidence="12">The sequence shown here is derived from an EMBL/GenBank/DDBJ whole genome shotgun (WGS) entry which is preliminary data.</text>
</comment>
<evidence type="ECO:0000256" key="10">
    <source>
        <dbReference type="ARBA" id="ARBA00023237"/>
    </source>
</evidence>
<protein>
    <submittedName>
        <fullName evidence="12">Outer membrane porin protein 32</fullName>
    </submittedName>
</protein>
<dbReference type="SUPFAM" id="SSF56935">
    <property type="entry name" value="Porins"/>
    <property type="match status" value="1"/>
</dbReference>
<evidence type="ECO:0000256" key="7">
    <source>
        <dbReference type="ARBA" id="ARBA00023065"/>
    </source>
</evidence>
<dbReference type="Pfam" id="PF13609">
    <property type="entry name" value="Porin_4"/>
    <property type="match status" value="1"/>
</dbReference>
<keyword evidence="3" id="KW-0813">Transport</keyword>
<dbReference type="GO" id="GO:0046930">
    <property type="term" value="C:pore complex"/>
    <property type="evidence" value="ECO:0007669"/>
    <property type="project" value="UniProtKB-KW"/>
</dbReference>
<keyword evidence="8" id="KW-0626">Porin</keyword>
<dbReference type="CDD" id="cd00342">
    <property type="entry name" value="gram_neg_porins"/>
    <property type="match status" value="1"/>
</dbReference>
<evidence type="ECO:0000256" key="4">
    <source>
        <dbReference type="ARBA" id="ARBA00022452"/>
    </source>
</evidence>
<keyword evidence="4" id="KW-1134">Transmembrane beta strand</keyword>
<keyword evidence="5" id="KW-0812">Transmembrane</keyword>
<evidence type="ECO:0000256" key="9">
    <source>
        <dbReference type="ARBA" id="ARBA00023136"/>
    </source>
</evidence>
<keyword evidence="10" id="KW-0998">Cell outer membrane</keyword>
<reference evidence="12" key="1">
    <citation type="submission" date="2016-10" db="EMBL/GenBank/DDBJ databases">
        <title>Sequence of Gallionella enrichment culture.</title>
        <authorList>
            <person name="Poehlein A."/>
            <person name="Muehling M."/>
            <person name="Daniel R."/>
        </authorList>
    </citation>
    <scope>NUCLEOTIDE SEQUENCE</scope>
</reference>
<evidence type="ECO:0000256" key="8">
    <source>
        <dbReference type="ARBA" id="ARBA00023114"/>
    </source>
</evidence>
<proteinExistence type="predicted"/>
<dbReference type="AlphaFoldDB" id="A0A1J5T461"/>
<dbReference type="EMBL" id="MLJW01000009">
    <property type="protein sequence ID" value="OIR15631.1"/>
    <property type="molecule type" value="Genomic_DNA"/>
</dbReference>
<evidence type="ECO:0000256" key="6">
    <source>
        <dbReference type="ARBA" id="ARBA00022729"/>
    </source>
</evidence>
<dbReference type="PANTHER" id="PTHR34501:SF9">
    <property type="entry name" value="MAJOR OUTER MEMBRANE PROTEIN P.IA"/>
    <property type="match status" value="1"/>
</dbReference>
<gene>
    <name evidence="12" type="ORF">GALL_39550</name>
</gene>
<keyword evidence="9" id="KW-0472">Membrane</keyword>
<evidence type="ECO:0000256" key="1">
    <source>
        <dbReference type="ARBA" id="ARBA00004141"/>
    </source>
</evidence>
<name>A0A1J5T461_9ZZZZ</name>
<evidence type="ECO:0000256" key="2">
    <source>
        <dbReference type="ARBA" id="ARBA00011233"/>
    </source>
</evidence>
<keyword evidence="6" id="KW-0732">Signal</keyword>
<feature type="domain" description="Porin" evidence="11">
    <location>
        <begin position="11"/>
        <end position="349"/>
    </location>
</feature>
<sequence>MQMKIIALAIAGAFSGLVAGSAFADATIYGNADMGVVSRSGSSGNVNSNGTATTLDSGVSGDSYLGFKGSEDLENGVKYIFDVKAILDFSSQANSPSSNGTAGGTLAGGGLTSGHAFVGLTGGFGTAVAGRLDGARYTFAGKYNAFGLGSVGEFADLQIHQTRADNAVAYISPTFADGFSVLAAYTFNLTGLTQIKPAATCYTAGCTPTASAMDGNTHLYAIAPQYNNGPISLTYDYEKADTNGAAQSGIAINVLGGSYDFGVAKVLGYWESVKDDTASVWDTKSWTLGATAPFGGNFLGKVSYGKINDANNGTGVLGMGNLSKFSLGLDYTLSKVTNLYADFAKIDNGTGGKGTMAYSGYTNSLDGGPGAATGFGSTGVDFGLAHKF</sequence>
<comment type="subunit">
    <text evidence="2">Homotrimer.</text>
</comment>
<evidence type="ECO:0000256" key="5">
    <source>
        <dbReference type="ARBA" id="ARBA00022692"/>
    </source>
</evidence>
<accession>A0A1J5T461</accession>
<dbReference type="InterPro" id="IPR033900">
    <property type="entry name" value="Gram_neg_porin_domain"/>
</dbReference>
<dbReference type="GO" id="GO:0015288">
    <property type="term" value="F:porin activity"/>
    <property type="evidence" value="ECO:0007669"/>
    <property type="project" value="UniProtKB-KW"/>
</dbReference>
<evidence type="ECO:0000256" key="3">
    <source>
        <dbReference type="ARBA" id="ARBA00022448"/>
    </source>
</evidence>
<evidence type="ECO:0000313" key="12">
    <source>
        <dbReference type="EMBL" id="OIR15631.1"/>
    </source>
</evidence>
<dbReference type="PANTHER" id="PTHR34501">
    <property type="entry name" value="PROTEIN YDDL-RELATED"/>
    <property type="match status" value="1"/>
</dbReference>
<dbReference type="InterPro" id="IPR050298">
    <property type="entry name" value="Gram-neg_bact_OMP"/>
</dbReference>